<feature type="region of interest" description="Disordered" evidence="2">
    <location>
        <begin position="666"/>
        <end position="705"/>
    </location>
</feature>
<dbReference type="PANTHER" id="PTHR15463:SF2">
    <property type="entry name" value="SYNERGIN GAMMA"/>
    <property type="match status" value="1"/>
</dbReference>
<evidence type="ECO:0000313" key="5">
    <source>
        <dbReference type="Proteomes" id="UP000233140"/>
    </source>
</evidence>
<accession>A0A2K5ZIB6</accession>
<dbReference type="Ensembl" id="ENSMLET00000051107.1">
    <property type="protein sequence ID" value="ENSMLEP00000027559.1"/>
    <property type="gene ID" value="ENSMLEG00000037827.1"/>
</dbReference>
<dbReference type="InterPro" id="IPR059024">
    <property type="entry name" value="SYNRG_C"/>
</dbReference>
<protein>
    <submittedName>
        <fullName evidence="4">Synergin gamma</fullName>
    </submittedName>
</protein>
<gene>
    <name evidence="4" type="primary">SYNRG</name>
</gene>
<feature type="domain" description="EH" evidence="3">
    <location>
        <begin position="192"/>
        <end position="260"/>
    </location>
</feature>
<feature type="region of interest" description="Disordered" evidence="2">
    <location>
        <begin position="572"/>
        <end position="592"/>
    </location>
</feature>
<evidence type="ECO:0000313" key="4">
    <source>
        <dbReference type="Ensembl" id="ENSMLEP00000027559.1"/>
    </source>
</evidence>
<dbReference type="GeneTree" id="ENSGT00390000010789"/>
<feature type="compositionally biased region" description="Basic and acidic residues" evidence="2">
    <location>
        <begin position="745"/>
        <end position="759"/>
    </location>
</feature>
<feature type="region of interest" description="Disordered" evidence="2">
    <location>
        <begin position="842"/>
        <end position="871"/>
    </location>
</feature>
<feature type="compositionally biased region" description="Polar residues" evidence="2">
    <location>
        <begin position="276"/>
        <end position="290"/>
    </location>
</feature>
<dbReference type="CDD" id="cd00052">
    <property type="entry name" value="EH"/>
    <property type="match status" value="1"/>
</dbReference>
<feature type="compositionally biased region" description="Polar residues" evidence="2">
    <location>
        <begin position="298"/>
        <end position="310"/>
    </location>
</feature>
<keyword evidence="1" id="KW-0175">Coiled coil</keyword>
<feature type="region of interest" description="Disordered" evidence="2">
    <location>
        <begin position="450"/>
        <end position="472"/>
    </location>
</feature>
<feature type="region of interest" description="Disordered" evidence="2">
    <location>
        <begin position="615"/>
        <end position="641"/>
    </location>
</feature>
<feature type="compositionally biased region" description="Polar residues" evidence="2">
    <location>
        <begin position="410"/>
        <end position="419"/>
    </location>
</feature>
<feature type="compositionally biased region" description="Polar residues" evidence="2">
    <location>
        <begin position="666"/>
        <end position="677"/>
    </location>
</feature>
<dbReference type="GO" id="GO:0030130">
    <property type="term" value="C:clathrin coat of trans-Golgi network vesicle"/>
    <property type="evidence" value="ECO:0007669"/>
    <property type="project" value="TreeGrafter"/>
</dbReference>
<sequence>SFMFPVAGGIRPPQAGLMPMQQQGFPMVSVMQPNMQGIMGMNYSSQMSQGPIAMQAGIPMGPMPAAGMPYLGQAPFLGMRPPGPQYTPDMQKQFAEEQQKRFEQQQKLLEEERKRRQFEEQKQKLRLLSSVKPKTGEKSRDDALEAIKGNLDGFSRDAKMHPTPASHPKKPGVGVFPSQDPAQPRMPPWIYNENLVPDAYKKILETTMTPTGIDTAKLYPILMSSGLPRETLGQIWALANRTTPGKLTKEELYTVLAMIAVTQVVKPEEDDFQDFQDASKSGSLDDSFSDFQELPASSKASNSQHGNSAPSLLMPLPGTKALPSMDKYAVFKGIAADKSSENTVPPGDPGDKYSAFRELEQTAENKPLGESFAEFRSAGTDDGFTDFKTADSVSPLEPPTKDKTFPPSFPSGTIQQKQQTQVKNPLNLADLDMFSSVNCSSEKPLSFSAAFSTSKSVSTPQSTGSAAATTALASTKTSSLADEFGEFNLFGEYSGLPPVGEQDDFADFMAFSNSSISSEQKPDDKYDALKEEASPVPLTSNMGSTVKGGQNLTAVSTKYDVFRQLSLEGSGLGVEDLKDNTPSGKSDDDFADFHSSKFSSINSDKSLGEKAVAFRHTKEDSASVKSLDLPSIGGSSVGKEDSEDALSVQFDMKLADVGGDLKHVMSDSSLDLPTVSGQHPPAAAGSGSPSATSILQKKETSFGSSENITMTSLSKVTTFASEDALPGTTFPAFASFKDMIPQTSEQKEYESRDYKDFTRQDLPTAERSPEATCPSPASSGASQETPNECSDDFGEFQSEKPKISKFDFLVATSQSKMKSSEEMIKSELATFDLSVQGSHKRSLSLGDKEISRSSPSPALEQPFRDRSNTLNEKPALPVIRDKYKDLTGEVEENERYAYEWQRCLGSALNVIKKANDTLNGISSSSVCTEVIQSAQGMEYLLGVVEVYRVTKRVELGIKATAVCSEKLQQLLKDIDKVWNNLIGFMSLATLTPDENSLDFSSCMLRPGIKNAQELACGVCLLNVDSRSRKEEKPAEEHPKKAFNSETDSFKLAYGGHQYHASCANFWINCVEPKPPGLVLPDLL</sequence>
<feature type="compositionally biased region" description="Basic and acidic residues" evidence="2">
    <location>
        <begin position="575"/>
        <end position="592"/>
    </location>
</feature>
<reference evidence="4" key="2">
    <citation type="submission" date="2025-09" db="UniProtKB">
        <authorList>
            <consortium name="Ensembl"/>
        </authorList>
    </citation>
    <scope>IDENTIFICATION</scope>
</reference>
<feature type="compositionally biased region" description="Polar residues" evidence="2">
    <location>
        <begin position="775"/>
        <end position="788"/>
    </location>
</feature>
<dbReference type="InterPro" id="IPR000261">
    <property type="entry name" value="EH_dom"/>
</dbReference>
<evidence type="ECO:0000259" key="3">
    <source>
        <dbReference type="PROSITE" id="PS50031"/>
    </source>
</evidence>
<feature type="coiled-coil region" evidence="1">
    <location>
        <begin position="92"/>
        <end position="128"/>
    </location>
</feature>
<dbReference type="InterPro" id="IPR039656">
    <property type="entry name" value="SYNRG"/>
</dbReference>
<dbReference type="Gene3D" id="1.10.238.10">
    <property type="entry name" value="EF-hand"/>
    <property type="match status" value="1"/>
</dbReference>
<reference evidence="4" key="1">
    <citation type="submission" date="2025-08" db="UniProtKB">
        <authorList>
            <consortium name="Ensembl"/>
        </authorList>
    </citation>
    <scope>IDENTIFICATION</scope>
</reference>
<feature type="compositionally biased region" description="Low complexity" evidence="2">
    <location>
        <begin position="680"/>
        <end position="691"/>
    </location>
</feature>
<evidence type="ECO:0000256" key="2">
    <source>
        <dbReference type="SAM" id="MobiDB-lite"/>
    </source>
</evidence>
<dbReference type="Proteomes" id="UP000233140">
    <property type="component" value="Unassembled WGS sequence"/>
</dbReference>
<dbReference type="InterPro" id="IPR011992">
    <property type="entry name" value="EF-hand-dom_pair"/>
</dbReference>
<feature type="region of interest" description="Disordered" evidence="2">
    <location>
        <begin position="383"/>
        <end position="419"/>
    </location>
</feature>
<feature type="region of interest" description="Disordered" evidence="2">
    <location>
        <begin position="274"/>
        <end position="311"/>
    </location>
</feature>
<dbReference type="Pfam" id="PF25999">
    <property type="entry name" value="SYNRG_C"/>
    <property type="match status" value="1"/>
</dbReference>
<keyword evidence="5" id="KW-1185">Reference proteome</keyword>
<dbReference type="AlphaFoldDB" id="A0A2K5ZIB6"/>
<proteinExistence type="predicted"/>
<dbReference type="PROSITE" id="PS50031">
    <property type="entry name" value="EH"/>
    <property type="match status" value="1"/>
</dbReference>
<feature type="compositionally biased region" description="Low complexity" evidence="2">
    <location>
        <begin position="458"/>
        <end position="472"/>
    </location>
</feature>
<dbReference type="PANTHER" id="PTHR15463">
    <property type="entry name" value="AP1 GAMMA SUBUNIT BINDING PROTEIN 1"/>
    <property type="match status" value="1"/>
</dbReference>
<feature type="region of interest" description="Disordered" evidence="2">
    <location>
        <begin position="731"/>
        <end position="795"/>
    </location>
</feature>
<organism evidence="4 5">
    <name type="scientific">Mandrillus leucophaeus</name>
    <name type="common">Drill</name>
    <name type="synonym">Papio leucophaeus</name>
    <dbReference type="NCBI Taxonomy" id="9568"/>
    <lineage>
        <taxon>Eukaryota</taxon>
        <taxon>Metazoa</taxon>
        <taxon>Chordata</taxon>
        <taxon>Craniata</taxon>
        <taxon>Vertebrata</taxon>
        <taxon>Euteleostomi</taxon>
        <taxon>Mammalia</taxon>
        <taxon>Eutheria</taxon>
        <taxon>Euarchontoglires</taxon>
        <taxon>Primates</taxon>
        <taxon>Haplorrhini</taxon>
        <taxon>Catarrhini</taxon>
        <taxon>Cercopithecidae</taxon>
        <taxon>Cercopithecinae</taxon>
        <taxon>Mandrillus</taxon>
    </lineage>
</organism>
<name>A0A2K5ZIB6_MANLE</name>
<dbReference type="Pfam" id="PF12763">
    <property type="entry name" value="EH"/>
    <property type="match status" value="1"/>
</dbReference>
<dbReference type="SUPFAM" id="SSF47473">
    <property type="entry name" value="EF-hand"/>
    <property type="match status" value="1"/>
</dbReference>
<evidence type="ECO:0000256" key="1">
    <source>
        <dbReference type="SAM" id="Coils"/>
    </source>
</evidence>